<proteinExistence type="predicted"/>
<reference evidence="4 5" key="1">
    <citation type="submission" date="2018-12" db="EMBL/GenBank/DDBJ databases">
        <authorList>
            <consortium name="Pathogen Informatics"/>
        </authorList>
    </citation>
    <scope>NUCLEOTIDE SEQUENCE [LARGE SCALE GENOMIC DNA]</scope>
    <source>
        <strain evidence="4 5">NCTC10918</strain>
    </source>
</reference>
<dbReference type="AlphaFoldDB" id="A0A448UTZ1"/>
<keyword evidence="2 4" id="KW-0808">Transferase</keyword>
<dbReference type="SUPFAM" id="SSF47648">
    <property type="entry name" value="Nucleoside phosphorylase/phosphoribosyltransferase N-terminal domain"/>
    <property type="match status" value="1"/>
</dbReference>
<evidence type="ECO:0000256" key="2">
    <source>
        <dbReference type="ARBA" id="ARBA00022679"/>
    </source>
</evidence>
<feature type="domain" description="Glycosyl transferase family 3 N-terminal" evidence="3">
    <location>
        <begin position="32"/>
        <end position="76"/>
    </location>
</feature>
<name>A0A448UTZ1_9MICC</name>
<evidence type="ECO:0000313" key="5">
    <source>
        <dbReference type="Proteomes" id="UP000270988"/>
    </source>
</evidence>
<dbReference type="EC" id="2.4.2.18" evidence="4"/>
<dbReference type="Proteomes" id="UP000270988">
    <property type="component" value="Chromosome"/>
</dbReference>
<accession>A0A448UTZ1</accession>
<keyword evidence="1 4" id="KW-0328">Glycosyltransferase</keyword>
<dbReference type="Pfam" id="PF02885">
    <property type="entry name" value="Glycos_trans_3N"/>
    <property type="match status" value="1"/>
</dbReference>
<evidence type="ECO:0000256" key="1">
    <source>
        <dbReference type="ARBA" id="ARBA00022676"/>
    </source>
</evidence>
<evidence type="ECO:0000259" key="3">
    <source>
        <dbReference type="Pfam" id="PF02885"/>
    </source>
</evidence>
<evidence type="ECO:0000313" key="4">
    <source>
        <dbReference type="EMBL" id="VEJ29407.1"/>
    </source>
</evidence>
<protein>
    <submittedName>
        <fullName evidence="4">Anthranilate phosphoribosyltransferase</fullName>
        <ecNumber evidence="4">2.4.2.18</ecNumber>
    </submittedName>
</protein>
<dbReference type="GO" id="GO:0004048">
    <property type="term" value="F:anthranilate phosphoribosyltransferase activity"/>
    <property type="evidence" value="ECO:0007669"/>
    <property type="project" value="UniProtKB-EC"/>
</dbReference>
<sequence>MAPYALAADESCRKVKIGSMDITAHESLTWKYILNQLISGQDLGSRHVDWAMDEIMTGSTPEPILASFLTSLHMKGRPLKS</sequence>
<dbReference type="Gene3D" id="1.20.970.10">
    <property type="entry name" value="Transferase, Pyrimidine Nucleoside Phosphorylase, Chain C"/>
    <property type="match status" value="1"/>
</dbReference>
<gene>
    <name evidence="4" type="primary">trpD_1</name>
    <name evidence="4" type="ORF">NCTC10918_00666</name>
</gene>
<organism evidence="4 5">
    <name type="scientific">Rothia dentocariosa</name>
    <dbReference type="NCBI Taxonomy" id="2047"/>
    <lineage>
        <taxon>Bacteria</taxon>
        <taxon>Bacillati</taxon>
        <taxon>Actinomycetota</taxon>
        <taxon>Actinomycetes</taxon>
        <taxon>Micrococcales</taxon>
        <taxon>Micrococcaceae</taxon>
        <taxon>Rothia</taxon>
    </lineage>
</organism>
<dbReference type="EMBL" id="LR134521">
    <property type="protein sequence ID" value="VEJ29407.1"/>
    <property type="molecule type" value="Genomic_DNA"/>
</dbReference>
<dbReference type="InterPro" id="IPR017459">
    <property type="entry name" value="Glycosyl_Trfase_fam3_N_dom"/>
</dbReference>
<dbReference type="InterPro" id="IPR036320">
    <property type="entry name" value="Glycosyl_Trfase_fam3_N_dom_sf"/>
</dbReference>